<dbReference type="Gene3D" id="2.60.120.10">
    <property type="entry name" value="Jelly Rolls"/>
    <property type="match status" value="1"/>
</dbReference>
<dbReference type="InterPro" id="IPR013096">
    <property type="entry name" value="Cupin_2"/>
</dbReference>
<reference evidence="2" key="1">
    <citation type="submission" date="2022-10" db="EMBL/GenBank/DDBJ databases">
        <title>The complete genomes of actinobacterial strains from the NBC collection.</title>
        <authorList>
            <person name="Joergensen T.S."/>
            <person name="Alvarez Arevalo M."/>
            <person name="Sterndorff E.B."/>
            <person name="Faurdal D."/>
            <person name="Vuksanovic O."/>
            <person name="Mourched A.-S."/>
            <person name="Charusanti P."/>
            <person name="Shaw S."/>
            <person name="Blin K."/>
            <person name="Weber T."/>
        </authorList>
    </citation>
    <scope>NUCLEOTIDE SEQUENCE</scope>
    <source>
        <strain evidence="2">NBC_00222</strain>
    </source>
</reference>
<evidence type="ECO:0000313" key="2">
    <source>
        <dbReference type="EMBL" id="WUQ88114.1"/>
    </source>
</evidence>
<evidence type="ECO:0000259" key="1">
    <source>
        <dbReference type="Pfam" id="PF07883"/>
    </source>
</evidence>
<dbReference type="InterPro" id="IPR011051">
    <property type="entry name" value="RmlC_Cupin_sf"/>
</dbReference>
<dbReference type="InterPro" id="IPR014710">
    <property type="entry name" value="RmlC-like_jellyroll"/>
</dbReference>
<sequence length="115" mass="12035">MEIIDSGRFRPGGDGTADFAEHLTVPALSFGTYSIPAGATDGQSPHNEDEVYVVTRGRGSFTSGGRTVEVGPGTALFVPAREEHRFHDITEDLVALVFFAPAYSGVPAGPVTGTP</sequence>
<proteinExistence type="predicted"/>
<keyword evidence="3" id="KW-1185">Reference proteome</keyword>
<dbReference type="Pfam" id="PF07883">
    <property type="entry name" value="Cupin_2"/>
    <property type="match status" value="1"/>
</dbReference>
<evidence type="ECO:0000313" key="3">
    <source>
        <dbReference type="Proteomes" id="UP001432222"/>
    </source>
</evidence>
<dbReference type="EMBL" id="CP108110">
    <property type="protein sequence ID" value="WUQ88114.1"/>
    <property type="molecule type" value="Genomic_DNA"/>
</dbReference>
<feature type="domain" description="Cupin type-2" evidence="1">
    <location>
        <begin position="33"/>
        <end position="97"/>
    </location>
</feature>
<gene>
    <name evidence="2" type="ORF">OHA16_37085</name>
</gene>
<dbReference type="RefSeq" id="WP_328958665.1">
    <property type="nucleotide sequence ID" value="NZ_CP108110.1"/>
</dbReference>
<protein>
    <submittedName>
        <fullName evidence="2">Cupin domain-containing protein</fullName>
    </submittedName>
</protein>
<dbReference type="Proteomes" id="UP001432222">
    <property type="component" value="Chromosome"/>
</dbReference>
<dbReference type="SUPFAM" id="SSF51182">
    <property type="entry name" value="RmlC-like cupins"/>
    <property type="match status" value="1"/>
</dbReference>
<name>A0ABZ1UD75_9ACTN</name>
<organism evidence="2 3">
    <name type="scientific">Kitasatospora purpeofusca</name>
    <dbReference type="NCBI Taxonomy" id="67352"/>
    <lineage>
        <taxon>Bacteria</taxon>
        <taxon>Bacillati</taxon>
        <taxon>Actinomycetota</taxon>
        <taxon>Actinomycetes</taxon>
        <taxon>Kitasatosporales</taxon>
        <taxon>Streptomycetaceae</taxon>
        <taxon>Kitasatospora</taxon>
    </lineage>
</organism>
<accession>A0ABZ1UD75</accession>